<dbReference type="WBParaSite" id="PgR040_g008_t06">
    <property type="protein sequence ID" value="PgR040_g008_t06"/>
    <property type="gene ID" value="PgR040_g008"/>
</dbReference>
<dbReference type="WBParaSite" id="PgR040_g008_t05">
    <property type="protein sequence ID" value="PgR040_g008_t05"/>
    <property type="gene ID" value="PgR040_g008"/>
</dbReference>
<proteinExistence type="predicted"/>
<sequence>MSAVSSSRSAHAEFDILDTENRSDNQNSSSISKHIEPLGELSELLPFAGSVISESISTADDQSPKYLPYLQEPLLGRSYTERVKVPLVDYPSKTRHHVTWDSESRVQEVPVLGTKRTFVKNVARAIPNPWRRYGALSTLCHIGGWITKADRPDRKCRRYFYVKPGTADRHPPDQPKIIFKASKYLPELKLPSDACVEEQAALAAVHLRRYSTNIKASKSDSSIDTSNTQKHFDATKRCNGDEEKIAKKRIDTQ</sequence>
<feature type="compositionally biased region" description="Basic and acidic residues" evidence="1">
    <location>
        <begin position="10"/>
        <end position="23"/>
    </location>
</feature>
<accession>A0A915BGY1</accession>
<organism evidence="2 5">
    <name type="scientific">Parascaris univalens</name>
    <name type="common">Nematode worm</name>
    <dbReference type="NCBI Taxonomy" id="6257"/>
    <lineage>
        <taxon>Eukaryota</taxon>
        <taxon>Metazoa</taxon>
        <taxon>Ecdysozoa</taxon>
        <taxon>Nematoda</taxon>
        <taxon>Chromadorea</taxon>
        <taxon>Rhabditida</taxon>
        <taxon>Spirurina</taxon>
        <taxon>Ascaridomorpha</taxon>
        <taxon>Ascaridoidea</taxon>
        <taxon>Ascarididae</taxon>
        <taxon>Parascaris</taxon>
    </lineage>
</organism>
<dbReference type="WBParaSite" id="PgR040_g008_t04">
    <property type="protein sequence ID" value="PgR040_g008_t04"/>
    <property type="gene ID" value="PgR040_g008"/>
</dbReference>
<evidence type="ECO:0000313" key="4">
    <source>
        <dbReference type="WBParaSite" id="PgR040_g008_t02"/>
    </source>
</evidence>
<name>A0A915BGY1_PARUN</name>
<dbReference type="Proteomes" id="UP000887569">
    <property type="component" value="Unplaced"/>
</dbReference>
<evidence type="ECO:0000313" key="2">
    <source>
        <dbReference type="Proteomes" id="UP000887569"/>
    </source>
</evidence>
<dbReference type="WBParaSite" id="PgR040_g008_t03">
    <property type="protein sequence ID" value="PgR040_g008_t03"/>
    <property type="gene ID" value="PgR040_g008"/>
</dbReference>
<feature type="region of interest" description="Disordered" evidence="1">
    <location>
        <begin position="1"/>
        <end position="33"/>
    </location>
</feature>
<protein>
    <submittedName>
        <fullName evidence="3 4">Uncharacterized protein</fullName>
    </submittedName>
</protein>
<evidence type="ECO:0000313" key="5">
    <source>
        <dbReference type="WBParaSite" id="PgR040_g008_t05"/>
    </source>
</evidence>
<dbReference type="WBParaSite" id="PgR040_g008_t01">
    <property type="protein sequence ID" value="PgR040_g008_t01"/>
    <property type="gene ID" value="PgR040_g008"/>
</dbReference>
<dbReference type="WBParaSite" id="PgR040_g008_t02">
    <property type="protein sequence ID" value="PgR040_g008_t02"/>
    <property type="gene ID" value="PgR040_g008"/>
</dbReference>
<evidence type="ECO:0000313" key="3">
    <source>
        <dbReference type="WBParaSite" id="PgR040_g008_t01"/>
    </source>
</evidence>
<dbReference type="AlphaFoldDB" id="A0A915BGY1"/>
<reference evidence="3 4" key="1">
    <citation type="submission" date="2022-11" db="UniProtKB">
        <authorList>
            <consortium name="WormBaseParasite"/>
        </authorList>
    </citation>
    <scope>IDENTIFICATION</scope>
</reference>
<evidence type="ECO:0000256" key="1">
    <source>
        <dbReference type="SAM" id="MobiDB-lite"/>
    </source>
</evidence>
<keyword evidence="2" id="KW-1185">Reference proteome</keyword>